<evidence type="ECO:0000313" key="1">
    <source>
        <dbReference type="EMBL" id="MFB5681770.1"/>
    </source>
</evidence>
<protein>
    <recommendedName>
        <fullName evidence="3">DUF3052 domain-containing protein</fullName>
    </recommendedName>
</protein>
<sequence length="123" mass="13833">MEVLKKMHYKQQEQSAVLNAPEGYAFGLQETLPNPGGFVLLFARNTNEVKEWLPKVMPVLTEDAVFWIAYPKKPAKLETDLNRDVLNACVQGATPFRAVSNVAIDDKWSALRFRPADKVKSKG</sequence>
<organism evidence="1 2">
    <name type="scientific">Paenibacillus terreus</name>
    <dbReference type="NCBI Taxonomy" id="1387834"/>
    <lineage>
        <taxon>Bacteria</taxon>
        <taxon>Bacillati</taxon>
        <taxon>Bacillota</taxon>
        <taxon>Bacilli</taxon>
        <taxon>Bacillales</taxon>
        <taxon>Paenibacillaceae</taxon>
        <taxon>Paenibacillus</taxon>
    </lineage>
</organism>
<gene>
    <name evidence="1" type="ORF">ACE3NQ_12685</name>
</gene>
<keyword evidence="2" id="KW-1185">Reference proteome</keyword>
<dbReference type="RefSeq" id="WP_375525546.1">
    <property type="nucleotide sequence ID" value="NZ_JBHILM010000012.1"/>
</dbReference>
<accession>A0ABV5B7U2</accession>
<evidence type="ECO:0000313" key="2">
    <source>
        <dbReference type="Proteomes" id="UP001580407"/>
    </source>
</evidence>
<dbReference type="Proteomes" id="UP001580407">
    <property type="component" value="Unassembled WGS sequence"/>
</dbReference>
<name>A0ABV5B7U2_9BACL</name>
<evidence type="ECO:0008006" key="3">
    <source>
        <dbReference type="Google" id="ProtNLM"/>
    </source>
</evidence>
<reference evidence="1 2" key="1">
    <citation type="submission" date="2024-09" db="EMBL/GenBank/DDBJ databases">
        <authorList>
            <person name="Ruan L."/>
        </authorList>
    </citation>
    <scope>NUCLEOTIDE SEQUENCE [LARGE SCALE GENOMIC DNA]</scope>
    <source>
        <strain evidence="1 2">D33</strain>
    </source>
</reference>
<dbReference type="EMBL" id="JBHILM010000012">
    <property type="protein sequence ID" value="MFB5681770.1"/>
    <property type="molecule type" value="Genomic_DNA"/>
</dbReference>
<comment type="caution">
    <text evidence="1">The sequence shown here is derived from an EMBL/GenBank/DDBJ whole genome shotgun (WGS) entry which is preliminary data.</text>
</comment>
<proteinExistence type="predicted"/>